<dbReference type="PANTHER" id="PTHR43132:SF2">
    <property type="entry name" value="ARSENICAL RESISTANCE OPERON REPRESSOR ARSR-RELATED"/>
    <property type="match status" value="1"/>
</dbReference>
<dbReference type="InterPro" id="IPR051011">
    <property type="entry name" value="Metal_resp_trans_reg"/>
</dbReference>
<evidence type="ECO:0000313" key="5">
    <source>
        <dbReference type="EMBL" id="RLJ98926.1"/>
    </source>
</evidence>
<dbReference type="Proteomes" id="UP000271700">
    <property type="component" value="Unassembled WGS sequence"/>
</dbReference>
<dbReference type="InterPro" id="IPR011991">
    <property type="entry name" value="ArsR-like_HTH"/>
</dbReference>
<name>A0A497Z631_9RHOB</name>
<dbReference type="CDD" id="cd00090">
    <property type="entry name" value="HTH_ARSR"/>
    <property type="match status" value="1"/>
</dbReference>
<dbReference type="AlphaFoldDB" id="A0A497Z631"/>
<keyword evidence="1" id="KW-0805">Transcription regulation</keyword>
<dbReference type="NCBIfam" id="NF033788">
    <property type="entry name" value="HTH_metalloreg"/>
    <property type="match status" value="1"/>
</dbReference>
<accession>A0A497Z631</accession>
<keyword evidence="2" id="KW-0238">DNA-binding</keyword>
<organism evidence="5 6">
    <name type="scientific">Ruegeria conchae</name>
    <dbReference type="NCBI Taxonomy" id="981384"/>
    <lineage>
        <taxon>Bacteria</taxon>
        <taxon>Pseudomonadati</taxon>
        <taxon>Pseudomonadota</taxon>
        <taxon>Alphaproteobacteria</taxon>
        <taxon>Rhodobacterales</taxon>
        <taxon>Roseobacteraceae</taxon>
        <taxon>Ruegeria</taxon>
    </lineage>
</organism>
<dbReference type="InterPro" id="IPR036388">
    <property type="entry name" value="WH-like_DNA-bd_sf"/>
</dbReference>
<proteinExistence type="predicted"/>
<keyword evidence="6" id="KW-1185">Reference proteome</keyword>
<protein>
    <submittedName>
        <fullName evidence="5">ArsR family transcriptional regulator</fullName>
    </submittedName>
</protein>
<gene>
    <name evidence="5" type="ORF">CLV75_4050</name>
</gene>
<evidence type="ECO:0000259" key="4">
    <source>
        <dbReference type="PROSITE" id="PS50987"/>
    </source>
</evidence>
<evidence type="ECO:0000256" key="2">
    <source>
        <dbReference type="ARBA" id="ARBA00023125"/>
    </source>
</evidence>
<dbReference type="Gene3D" id="1.10.10.10">
    <property type="entry name" value="Winged helix-like DNA-binding domain superfamily/Winged helix DNA-binding domain"/>
    <property type="match status" value="1"/>
</dbReference>
<evidence type="ECO:0000256" key="3">
    <source>
        <dbReference type="ARBA" id="ARBA00023163"/>
    </source>
</evidence>
<dbReference type="SMART" id="SM00418">
    <property type="entry name" value="HTH_ARSR"/>
    <property type="match status" value="1"/>
</dbReference>
<evidence type="ECO:0000256" key="1">
    <source>
        <dbReference type="ARBA" id="ARBA00023015"/>
    </source>
</evidence>
<dbReference type="GO" id="GO:0003677">
    <property type="term" value="F:DNA binding"/>
    <property type="evidence" value="ECO:0007669"/>
    <property type="project" value="UniProtKB-KW"/>
</dbReference>
<dbReference type="GO" id="GO:0003700">
    <property type="term" value="F:DNA-binding transcription factor activity"/>
    <property type="evidence" value="ECO:0007669"/>
    <property type="project" value="InterPro"/>
</dbReference>
<evidence type="ECO:0000313" key="6">
    <source>
        <dbReference type="Proteomes" id="UP000271700"/>
    </source>
</evidence>
<dbReference type="InterPro" id="IPR036390">
    <property type="entry name" value="WH_DNA-bd_sf"/>
</dbReference>
<dbReference type="STRING" id="981384.GCA_000192475_03943"/>
<dbReference type="PROSITE" id="PS50987">
    <property type="entry name" value="HTH_ARSR_2"/>
    <property type="match status" value="1"/>
</dbReference>
<dbReference type="PRINTS" id="PR00778">
    <property type="entry name" value="HTHARSR"/>
</dbReference>
<keyword evidence="3" id="KW-0804">Transcription</keyword>
<feature type="domain" description="HTH arsR-type" evidence="4">
    <location>
        <begin position="18"/>
        <end position="112"/>
    </location>
</feature>
<sequence length="113" mass="12506">MRPQDNDTQILSGETPADMKESAARAAVFLKALAHEGRLMILCHLGDGERSVGELEDLLVLRQAAVSQMLARLRDEGLVKTRRDGKTIYYALNDGKAAQMIELLYSLFCEPDA</sequence>
<reference evidence="5 6" key="1">
    <citation type="submission" date="2018-10" db="EMBL/GenBank/DDBJ databases">
        <title>Genomic Encyclopedia of Archaeal and Bacterial Type Strains, Phase II (KMG-II): from individual species to whole genera.</title>
        <authorList>
            <person name="Goeker M."/>
        </authorList>
    </citation>
    <scope>NUCLEOTIDE SEQUENCE [LARGE SCALE GENOMIC DNA]</scope>
    <source>
        <strain evidence="5 6">DSM 29317</strain>
    </source>
</reference>
<dbReference type="Pfam" id="PF01022">
    <property type="entry name" value="HTH_5"/>
    <property type="match status" value="1"/>
</dbReference>
<dbReference type="PANTHER" id="PTHR43132">
    <property type="entry name" value="ARSENICAL RESISTANCE OPERON REPRESSOR ARSR-RELATED"/>
    <property type="match status" value="1"/>
</dbReference>
<dbReference type="SUPFAM" id="SSF46785">
    <property type="entry name" value="Winged helix' DNA-binding domain"/>
    <property type="match status" value="1"/>
</dbReference>
<dbReference type="EMBL" id="RCCT01000008">
    <property type="protein sequence ID" value="RLJ98926.1"/>
    <property type="molecule type" value="Genomic_DNA"/>
</dbReference>
<dbReference type="InterPro" id="IPR001845">
    <property type="entry name" value="HTH_ArsR_DNA-bd_dom"/>
</dbReference>
<comment type="caution">
    <text evidence="5">The sequence shown here is derived from an EMBL/GenBank/DDBJ whole genome shotgun (WGS) entry which is preliminary data.</text>
</comment>